<evidence type="ECO:0000313" key="1">
    <source>
        <dbReference type="EMBL" id="KAJ9646551.1"/>
    </source>
</evidence>
<gene>
    <name evidence="1" type="ORF">H2199_002600</name>
</gene>
<organism evidence="1 2">
    <name type="scientific">Coniosporium tulheliwenetii</name>
    <dbReference type="NCBI Taxonomy" id="3383036"/>
    <lineage>
        <taxon>Eukaryota</taxon>
        <taxon>Fungi</taxon>
        <taxon>Dikarya</taxon>
        <taxon>Ascomycota</taxon>
        <taxon>Pezizomycotina</taxon>
        <taxon>Dothideomycetes</taxon>
        <taxon>Dothideomycetes incertae sedis</taxon>
        <taxon>Coniosporium</taxon>
    </lineage>
</organism>
<protein>
    <submittedName>
        <fullName evidence="1">Uncharacterized protein</fullName>
    </submittedName>
</protein>
<sequence>MTLSLLVRIVDAISPVLLRFFHLGVWVVPALFYTVLLARWYFVLFSRQYHDSCAEDDPSTQPRRSLAPLCLNICCLSINLVLNVFAKNIDFTKSEIEVSVLCTIYECYLAAGKHPFTAATKSRIAGWLAVLLACFALYKATFTIPDGETLRSPKRGGVVREQIRQIGMVMLYHVARRKAAWWRAMAERYEARAAGRGGE</sequence>
<proteinExistence type="predicted"/>
<evidence type="ECO:0000313" key="2">
    <source>
        <dbReference type="Proteomes" id="UP001172680"/>
    </source>
</evidence>
<keyword evidence="2" id="KW-1185">Reference proteome</keyword>
<comment type="caution">
    <text evidence="1">The sequence shown here is derived from an EMBL/GenBank/DDBJ whole genome shotgun (WGS) entry which is preliminary data.</text>
</comment>
<dbReference type="Proteomes" id="UP001172680">
    <property type="component" value="Unassembled WGS sequence"/>
</dbReference>
<name>A0ACC2ZGY8_9PEZI</name>
<dbReference type="EMBL" id="JAPDRP010000006">
    <property type="protein sequence ID" value="KAJ9646551.1"/>
    <property type="molecule type" value="Genomic_DNA"/>
</dbReference>
<reference evidence="1" key="1">
    <citation type="submission" date="2022-10" db="EMBL/GenBank/DDBJ databases">
        <title>Culturing micro-colonial fungi from biological soil crusts in the Mojave desert and describing Neophaeococcomyces mojavensis, and introducing the new genera and species Taxawa tesnikishii.</title>
        <authorList>
            <person name="Kurbessoian T."/>
            <person name="Stajich J.E."/>
        </authorList>
    </citation>
    <scope>NUCLEOTIDE SEQUENCE</scope>
    <source>
        <strain evidence="1">JES_115</strain>
    </source>
</reference>
<accession>A0ACC2ZGY8</accession>